<dbReference type="Pfam" id="PF00665">
    <property type="entry name" value="rve"/>
    <property type="match status" value="1"/>
</dbReference>
<dbReference type="InterPro" id="IPR012337">
    <property type="entry name" value="RNaseH-like_sf"/>
</dbReference>
<sequence length="900" mass="103205">MKMCETLQANVLLEKFPPSWNDYRNHLKHKKKDLKLQELISHMRTEEANRLKDKLASQNLNSVNANLVESSFMNRDRTKQEKGHKGKNSEKRQFKTTGGQIQKKKLVCYVCGKEGHKSYQCNQRKWRPSQKPTPQANLAEQDSEIIAAIVEANLIENKTDWILDTSAPIVNYSMTTKTLLMKNACSWETQPLQENLVSGSLLNRAGLKIVLEGDKVVLTKNGDFIGKGYLSNGLFVLNTISMNANASSSAYLIESANLWHGRLGHVNFASIRKLKDMRLINTSETHETSKCPVCIESKFHKKPFKPVEYRTTELLELIHSDLADFRTTASRGGKNYYVSFVDDYSRFTKIYLIKTKNEAVSIFVKFKAESENQLGKRIKRLRSDRGGEYSDKTLKEFCESNGIIHEFTAPYSPQKNSIAERKNRTLKEMMNAMLLSSGLSDNMWGEAVLSACFILNRIPHKRLDKTPYELWKGHVPNLSYLKVWGCLAKVPLPALKKTTVGPKTFDCIFIGYAQNSAAYRMHDREIVSETPVSEIVDTPNLSCELEPRRSKRQRTEKSFGPYFLSTFIVERRDEIDYNFTNLFLIDEDPKTYQEALNSVDSSMWKEAIKSELDSLAMNHTWELVDLRMGNKPIRYLGEADVILGVKIRKNKTSLSLCQSHYVEKILKKFDSFDVSPVRTPFNASKHLKKNKGDSVSQPEYAKIIGSVMYLMNYTRPDIAYAVSRLSRYTHNPNRYHWDALRHLLRYLKGTIDYCLHFNKFPAVLEGYCDANWVTDNDEIHDGIRVHSTRVGRTEAEWIKNLLGDVPLWGTSVPVSIQCDSQVAICTAKNSVYNVKVGPPSMKEFKGLFLELSRRPEVRSMCMAKRHKFMLQKQRLFPRDKACRKGLNQVLQGVQDIIHSL</sequence>
<dbReference type="SUPFAM" id="SSF53098">
    <property type="entry name" value="Ribonuclease H-like"/>
    <property type="match status" value="1"/>
</dbReference>
<name>A0A5A7VMV9_CUCMM</name>
<dbReference type="InterPro" id="IPR001878">
    <property type="entry name" value="Znf_CCHC"/>
</dbReference>
<evidence type="ECO:0000256" key="2">
    <source>
        <dbReference type="SAM" id="MobiDB-lite"/>
    </source>
</evidence>
<proteinExistence type="predicted"/>
<reference evidence="5 6" key="1">
    <citation type="submission" date="2019-08" db="EMBL/GenBank/DDBJ databases">
        <title>Draft genome sequences of two oriental melons (Cucumis melo L. var makuwa).</title>
        <authorList>
            <person name="Kwon S.-Y."/>
        </authorList>
    </citation>
    <scope>NUCLEOTIDE SEQUENCE [LARGE SCALE GENOMIC DNA]</scope>
    <source>
        <strain evidence="6">cv. SW 3</strain>
        <tissue evidence="5">Leaf</tissue>
    </source>
</reference>
<keyword evidence="1" id="KW-0862">Zinc</keyword>
<dbReference type="InterPro" id="IPR036875">
    <property type="entry name" value="Znf_CCHC_sf"/>
</dbReference>
<keyword evidence="1" id="KW-0863">Zinc-finger</keyword>
<dbReference type="GO" id="GO:0008270">
    <property type="term" value="F:zinc ion binding"/>
    <property type="evidence" value="ECO:0007669"/>
    <property type="project" value="UniProtKB-KW"/>
</dbReference>
<evidence type="ECO:0000256" key="1">
    <source>
        <dbReference type="PROSITE-ProRule" id="PRU00047"/>
    </source>
</evidence>
<feature type="region of interest" description="Disordered" evidence="2">
    <location>
        <begin position="74"/>
        <end position="97"/>
    </location>
</feature>
<dbReference type="InterPro" id="IPR039537">
    <property type="entry name" value="Retrotran_Ty1/copia-like"/>
</dbReference>
<dbReference type="Proteomes" id="UP000321393">
    <property type="component" value="Unassembled WGS sequence"/>
</dbReference>
<evidence type="ECO:0000259" key="4">
    <source>
        <dbReference type="PROSITE" id="PS50994"/>
    </source>
</evidence>
<dbReference type="PROSITE" id="PS50158">
    <property type="entry name" value="ZF_CCHC"/>
    <property type="match status" value="1"/>
</dbReference>
<feature type="domain" description="CCHC-type" evidence="3">
    <location>
        <begin position="108"/>
        <end position="123"/>
    </location>
</feature>
<evidence type="ECO:0000313" key="6">
    <source>
        <dbReference type="Proteomes" id="UP000321393"/>
    </source>
</evidence>
<dbReference type="GO" id="GO:0015074">
    <property type="term" value="P:DNA integration"/>
    <property type="evidence" value="ECO:0007669"/>
    <property type="project" value="InterPro"/>
</dbReference>
<comment type="caution">
    <text evidence="5">The sequence shown here is derived from an EMBL/GenBank/DDBJ whole genome shotgun (WGS) entry which is preliminary data.</text>
</comment>
<dbReference type="SMART" id="SM00343">
    <property type="entry name" value="ZnF_C2HC"/>
    <property type="match status" value="1"/>
</dbReference>
<dbReference type="PROSITE" id="PS50994">
    <property type="entry name" value="INTEGRASE"/>
    <property type="match status" value="1"/>
</dbReference>
<gene>
    <name evidence="5" type="ORF">E6C27_scaffold38G00330</name>
</gene>
<evidence type="ECO:0000313" key="5">
    <source>
        <dbReference type="EMBL" id="KAA0067001.1"/>
    </source>
</evidence>
<dbReference type="AlphaFoldDB" id="A0A5A7VMV9"/>
<dbReference type="EMBL" id="SSTE01000699">
    <property type="protein sequence ID" value="KAA0067001.1"/>
    <property type="molecule type" value="Genomic_DNA"/>
</dbReference>
<feature type="compositionally biased region" description="Basic and acidic residues" evidence="2">
    <location>
        <begin position="74"/>
        <end position="93"/>
    </location>
</feature>
<evidence type="ECO:0000259" key="3">
    <source>
        <dbReference type="PROSITE" id="PS50158"/>
    </source>
</evidence>
<dbReference type="InterPro" id="IPR025724">
    <property type="entry name" value="GAG-pre-integrase_dom"/>
</dbReference>
<keyword evidence="1" id="KW-0479">Metal-binding</keyword>
<accession>A0A5A7VMV9</accession>
<dbReference type="Gene3D" id="3.30.420.10">
    <property type="entry name" value="Ribonuclease H-like superfamily/Ribonuclease H"/>
    <property type="match status" value="1"/>
</dbReference>
<dbReference type="GO" id="GO:0003676">
    <property type="term" value="F:nucleic acid binding"/>
    <property type="evidence" value="ECO:0007669"/>
    <property type="project" value="InterPro"/>
</dbReference>
<dbReference type="OrthoDB" id="1685982at2759"/>
<protein>
    <submittedName>
        <fullName evidence="5">Ty1-copia retrotransposon protein</fullName>
    </submittedName>
</protein>
<dbReference type="PANTHER" id="PTHR42648:SF20">
    <property type="entry name" value="RNA-DIRECTED DNA POLYMERASE"/>
    <property type="match status" value="1"/>
</dbReference>
<dbReference type="SUPFAM" id="SSF57756">
    <property type="entry name" value="Retrovirus zinc finger-like domains"/>
    <property type="match status" value="1"/>
</dbReference>
<dbReference type="Pfam" id="PF13976">
    <property type="entry name" value="gag_pre-integrs"/>
    <property type="match status" value="1"/>
</dbReference>
<organism evidence="5 6">
    <name type="scientific">Cucumis melo var. makuwa</name>
    <name type="common">Oriental melon</name>
    <dbReference type="NCBI Taxonomy" id="1194695"/>
    <lineage>
        <taxon>Eukaryota</taxon>
        <taxon>Viridiplantae</taxon>
        <taxon>Streptophyta</taxon>
        <taxon>Embryophyta</taxon>
        <taxon>Tracheophyta</taxon>
        <taxon>Spermatophyta</taxon>
        <taxon>Magnoliopsida</taxon>
        <taxon>eudicotyledons</taxon>
        <taxon>Gunneridae</taxon>
        <taxon>Pentapetalae</taxon>
        <taxon>rosids</taxon>
        <taxon>fabids</taxon>
        <taxon>Cucurbitales</taxon>
        <taxon>Cucurbitaceae</taxon>
        <taxon>Benincaseae</taxon>
        <taxon>Cucumis</taxon>
    </lineage>
</organism>
<dbReference type="PANTHER" id="PTHR42648">
    <property type="entry name" value="TRANSPOSASE, PUTATIVE-RELATED"/>
    <property type="match status" value="1"/>
</dbReference>
<feature type="domain" description="Integrase catalytic" evidence="4">
    <location>
        <begin position="302"/>
        <end position="475"/>
    </location>
</feature>
<dbReference type="InterPro" id="IPR001584">
    <property type="entry name" value="Integrase_cat-core"/>
</dbReference>
<dbReference type="InterPro" id="IPR036397">
    <property type="entry name" value="RNaseH_sf"/>
</dbReference>